<comment type="caution">
    <text evidence="9">The sequence shown here is derived from an EMBL/GenBank/DDBJ whole genome shotgun (WGS) entry which is preliminary data.</text>
</comment>
<feature type="compositionally biased region" description="Basic and acidic residues" evidence="6">
    <location>
        <begin position="735"/>
        <end position="772"/>
    </location>
</feature>
<evidence type="ECO:0000313" key="9">
    <source>
        <dbReference type="EMBL" id="RKF17734.1"/>
    </source>
</evidence>
<dbReference type="Pfam" id="PF10412">
    <property type="entry name" value="TrwB_AAD_bind"/>
    <property type="match status" value="1"/>
</dbReference>
<feature type="transmembrane region" description="Helical" evidence="7">
    <location>
        <begin position="132"/>
        <end position="152"/>
    </location>
</feature>
<keyword evidence="10" id="KW-1185">Reference proteome</keyword>
<evidence type="ECO:0000256" key="3">
    <source>
        <dbReference type="ARBA" id="ARBA00022692"/>
    </source>
</evidence>
<dbReference type="OrthoDB" id="102453at2"/>
<keyword evidence="2" id="KW-1003">Cell membrane</keyword>
<dbReference type="SUPFAM" id="SSF52540">
    <property type="entry name" value="P-loop containing nucleoside triphosphate hydrolases"/>
    <property type="match status" value="1"/>
</dbReference>
<accession>A0A420EAQ9</accession>
<evidence type="ECO:0000256" key="1">
    <source>
        <dbReference type="ARBA" id="ARBA00004651"/>
    </source>
</evidence>
<feature type="region of interest" description="Disordered" evidence="6">
    <location>
        <begin position="632"/>
        <end position="718"/>
    </location>
</feature>
<feature type="region of interest" description="Disordered" evidence="6">
    <location>
        <begin position="733"/>
        <end position="772"/>
    </location>
</feature>
<dbReference type="EMBL" id="RAPF01000012">
    <property type="protein sequence ID" value="RKF17734.1"/>
    <property type="molecule type" value="Genomic_DNA"/>
</dbReference>
<protein>
    <submittedName>
        <fullName evidence="9">Conjugal transfer protein TraD</fullName>
    </submittedName>
</protein>
<name>A0A420EAQ9_9SPHN</name>
<feature type="compositionally biased region" description="Basic and acidic residues" evidence="6">
    <location>
        <begin position="691"/>
        <end position="706"/>
    </location>
</feature>
<evidence type="ECO:0000313" key="10">
    <source>
        <dbReference type="Proteomes" id="UP000284395"/>
    </source>
</evidence>
<evidence type="ECO:0000256" key="4">
    <source>
        <dbReference type="ARBA" id="ARBA00022989"/>
    </source>
</evidence>
<reference evidence="9 10" key="1">
    <citation type="submission" date="2018-09" db="EMBL/GenBank/DDBJ databases">
        <title>Altererythrobacter spongiae sp. nov., isolated from a marine sponge.</title>
        <authorList>
            <person name="Zhuang L."/>
            <person name="Luo L."/>
        </authorList>
    </citation>
    <scope>NUCLEOTIDE SEQUENCE [LARGE SCALE GENOMIC DNA]</scope>
    <source>
        <strain evidence="9 10">HN-Y73</strain>
    </source>
</reference>
<feature type="compositionally biased region" description="Basic and acidic residues" evidence="6">
    <location>
        <begin position="645"/>
        <end position="666"/>
    </location>
</feature>
<evidence type="ECO:0000259" key="8">
    <source>
        <dbReference type="Pfam" id="PF10412"/>
    </source>
</evidence>
<evidence type="ECO:0000256" key="2">
    <source>
        <dbReference type="ARBA" id="ARBA00022475"/>
    </source>
</evidence>
<dbReference type="PANTHER" id="PTHR37937:SF1">
    <property type="entry name" value="CONJUGATIVE TRANSFER: DNA TRANSPORT"/>
    <property type="match status" value="1"/>
</dbReference>
<sequence>MRKDIRFSNKAVTLQHRSARGKVKRNANNFTRGSQLFSHEMRMTWAGLRVPFYIWCATFIISLCGLTYFYLANHETQLIIMKLYSELWAFMDLDPHKVVNLTIPNGSEVRSEISWVAHHPAVQMAWMKAKNILIASIVTACVICIPFTLWFFNFSTRRGRDILTERHERGALLIPAEELASEVGRYNTKKFKEQCAKIIPHLKPKEVLALPLEERVRRGYHMPYRLAGIPVPWGLEQSHAMFIGTTGTGKTTELRRLVLQARARGHRLVIFDLTGSFVETFYNPETDVILNPMDQRCEPWTIFNDCETYSEFLSGADALIPSGPSEDDFWQKAARTLFVEMCMKLKHRRQMTNGALAHHLMHADLNTISKTLENTVAAPLVATQAAKMAESIRATFNTNANALRFLPDPVGAQKPFSINDWMTTDIKEGSILFMTSTHPDLVLNRPLLTLWMDLAVNALFRLGRTQSLRTWFLLDEVHSLHRLPAIEHGLQTARAVGGAFVLGMHSFSKLAETYGENGATNLTSLARTKLILATADKETGEKASDFIGHREVRQMDEAYSYGANDTRDASTITPRTEVEPLVIADDIMNLPSLHGYVKFPDGFPAARIKLRVQDYPIVAEGFVPVKNRRAAKYEPPEDIDQEGGFEGREGEGPGNRPSEDLERGEINTDTEIESQTEFDHAEPEPSSIITEGDRTELHSVPHRAGDNDDEAQTEMRTESMIRSEREAAALRNTFLRRDRPAINKTSHHESQALKEERHGFGTEKDNDPEIER</sequence>
<dbReference type="AlphaFoldDB" id="A0A420EAQ9"/>
<keyword evidence="4 7" id="KW-1133">Transmembrane helix</keyword>
<dbReference type="InterPro" id="IPR019476">
    <property type="entry name" value="T4SS_TraD_DNA-bd"/>
</dbReference>
<keyword evidence="3 7" id="KW-0812">Transmembrane</keyword>
<dbReference type="Gene3D" id="3.40.50.300">
    <property type="entry name" value="P-loop containing nucleotide triphosphate hydrolases"/>
    <property type="match status" value="2"/>
</dbReference>
<dbReference type="Proteomes" id="UP000284395">
    <property type="component" value="Unassembled WGS sequence"/>
</dbReference>
<dbReference type="PANTHER" id="PTHR37937">
    <property type="entry name" value="CONJUGATIVE TRANSFER: DNA TRANSPORT"/>
    <property type="match status" value="1"/>
</dbReference>
<dbReference type="CDD" id="cd01127">
    <property type="entry name" value="TrwB_TraG_TraD_VirD4"/>
    <property type="match status" value="1"/>
</dbReference>
<gene>
    <name evidence="9" type="ORF">D6851_15870</name>
</gene>
<evidence type="ECO:0000256" key="7">
    <source>
        <dbReference type="SAM" id="Phobius"/>
    </source>
</evidence>
<dbReference type="GO" id="GO:0005886">
    <property type="term" value="C:plasma membrane"/>
    <property type="evidence" value="ECO:0007669"/>
    <property type="project" value="UniProtKB-SubCell"/>
</dbReference>
<feature type="domain" description="Type IV secretion system coupling protein TraD DNA-binding" evidence="8">
    <location>
        <begin position="224"/>
        <end position="610"/>
    </location>
</feature>
<comment type="subcellular location">
    <subcellularLocation>
        <location evidence="1">Cell membrane</location>
        <topology evidence="1">Multi-pass membrane protein</topology>
    </subcellularLocation>
</comment>
<proteinExistence type="predicted"/>
<organism evidence="9 10">
    <name type="scientific">Altericroceibacterium spongiae</name>
    <dbReference type="NCBI Taxonomy" id="2320269"/>
    <lineage>
        <taxon>Bacteria</taxon>
        <taxon>Pseudomonadati</taxon>
        <taxon>Pseudomonadota</taxon>
        <taxon>Alphaproteobacteria</taxon>
        <taxon>Sphingomonadales</taxon>
        <taxon>Erythrobacteraceae</taxon>
        <taxon>Altericroceibacterium</taxon>
    </lineage>
</organism>
<dbReference type="InterPro" id="IPR051539">
    <property type="entry name" value="T4SS-coupling_protein"/>
</dbReference>
<evidence type="ECO:0000256" key="5">
    <source>
        <dbReference type="ARBA" id="ARBA00023136"/>
    </source>
</evidence>
<feature type="transmembrane region" description="Helical" evidence="7">
    <location>
        <begin position="52"/>
        <end position="72"/>
    </location>
</feature>
<evidence type="ECO:0000256" key="6">
    <source>
        <dbReference type="SAM" id="MobiDB-lite"/>
    </source>
</evidence>
<keyword evidence="5 7" id="KW-0472">Membrane</keyword>
<dbReference type="InterPro" id="IPR027417">
    <property type="entry name" value="P-loop_NTPase"/>
</dbReference>